<protein>
    <recommendedName>
        <fullName evidence="3">S1 motif domain-containing protein</fullName>
    </recommendedName>
</protein>
<dbReference type="EMBL" id="DYUB01000239">
    <property type="protein sequence ID" value="HJG96968.1"/>
    <property type="molecule type" value="Genomic_DNA"/>
</dbReference>
<comment type="caution">
    <text evidence="1">The sequence shown here is derived from an EMBL/GenBank/DDBJ whole genome shotgun (WGS) entry which is preliminary data.</text>
</comment>
<sequence>MINKLKKALDNQESIKATVLMYGETDFFEEEVFILGDNPLICIPKKELQYLNPIDYIGKSVEYIPVEINEEKNIVIGKISKGINHYMYPLENEEDIKLDTEMEGVIRDLFPTGCFIPIFPGKDALCYFSQHINKNIDIEEGSKVLFTINKNCDGKFRGKVVEILK</sequence>
<gene>
    <name evidence="1" type="ORF">K8V90_07710</name>
</gene>
<evidence type="ECO:0000313" key="1">
    <source>
        <dbReference type="EMBL" id="HJG96968.1"/>
    </source>
</evidence>
<evidence type="ECO:0000313" key="2">
    <source>
        <dbReference type="Proteomes" id="UP000776700"/>
    </source>
</evidence>
<name>A0A921SZX6_9FIRM</name>
<evidence type="ECO:0008006" key="3">
    <source>
        <dbReference type="Google" id="ProtNLM"/>
    </source>
</evidence>
<dbReference type="AlphaFoldDB" id="A0A921SZX6"/>
<reference evidence="1" key="1">
    <citation type="journal article" date="2021" name="PeerJ">
        <title>Extensive microbial diversity within the chicken gut microbiome revealed by metagenomics and culture.</title>
        <authorList>
            <person name="Gilroy R."/>
            <person name="Ravi A."/>
            <person name="Getino M."/>
            <person name="Pursley I."/>
            <person name="Horton D.L."/>
            <person name="Alikhan N.F."/>
            <person name="Baker D."/>
            <person name="Gharbi K."/>
            <person name="Hall N."/>
            <person name="Watson M."/>
            <person name="Adriaenssens E.M."/>
            <person name="Foster-Nyarko E."/>
            <person name="Jarju S."/>
            <person name="Secka A."/>
            <person name="Antonio M."/>
            <person name="Oren A."/>
            <person name="Chaudhuri R.R."/>
            <person name="La Ragione R."/>
            <person name="Hildebrand F."/>
            <person name="Pallen M.J."/>
        </authorList>
    </citation>
    <scope>NUCLEOTIDE SEQUENCE</scope>
    <source>
        <strain evidence="1">1277</strain>
    </source>
</reference>
<reference evidence="1" key="2">
    <citation type="submission" date="2021-09" db="EMBL/GenBank/DDBJ databases">
        <authorList>
            <person name="Gilroy R."/>
        </authorList>
    </citation>
    <scope>NUCLEOTIDE SEQUENCE</scope>
    <source>
        <strain evidence="1">1277</strain>
    </source>
</reference>
<accession>A0A921SZX6</accession>
<proteinExistence type="predicted"/>
<dbReference type="Proteomes" id="UP000776700">
    <property type="component" value="Unassembled WGS sequence"/>
</dbReference>
<organism evidence="1 2">
    <name type="scientific">Romboutsia timonensis</name>
    <dbReference type="NCBI Taxonomy" id="1776391"/>
    <lineage>
        <taxon>Bacteria</taxon>
        <taxon>Bacillati</taxon>
        <taxon>Bacillota</taxon>
        <taxon>Clostridia</taxon>
        <taxon>Peptostreptococcales</taxon>
        <taxon>Peptostreptococcaceae</taxon>
        <taxon>Romboutsia</taxon>
    </lineage>
</organism>